<name>A0A060YB51_ONCMY</name>
<gene>
    <name evidence="2" type="ORF">GSONMT00011111001</name>
</gene>
<reference evidence="2" key="1">
    <citation type="journal article" date="2014" name="Nat. Commun.">
        <title>The rainbow trout genome provides novel insights into evolution after whole-genome duplication in vertebrates.</title>
        <authorList>
            <person name="Berthelot C."/>
            <person name="Brunet F."/>
            <person name="Chalopin D."/>
            <person name="Juanchich A."/>
            <person name="Bernard M."/>
            <person name="Noel B."/>
            <person name="Bento P."/>
            <person name="Da Silva C."/>
            <person name="Labadie K."/>
            <person name="Alberti A."/>
            <person name="Aury J.M."/>
            <person name="Louis A."/>
            <person name="Dehais P."/>
            <person name="Bardou P."/>
            <person name="Montfort J."/>
            <person name="Klopp C."/>
            <person name="Cabau C."/>
            <person name="Gaspin C."/>
            <person name="Thorgaard G.H."/>
            <person name="Boussaha M."/>
            <person name="Quillet E."/>
            <person name="Guyomard R."/>
            <person name="Galiana D."/>
            <person name="Bobe J."/>
            <person name="Volff J.N."/>
            <person name="Genet C."/>
            <person name="Wincker P."/>
            <person name="Jaillon O."/>
            <person name="Roest Crollius H."/>
            <person name="Guiguen Y."/>
        </authorList>
    </citation>
    <scope>NUCLEOTIDE SEQUENCE [LARGE SCALE GENOMIC DNA]</scope>
</reference>
<accession>A0A060YB51</accession>
<reference evidence="2" key="2">
    <citation type="submission" date="2014-03" db="EMBL/GenBank/DDBJ databases">
        <authorList>
            <person name="Genoscope - CEA"/>
        </authorList>
    </citation>
    <scope>NUCLEOTIDE SEQUENCE</scope>
</reference>
<dbReference type="STRING" id="8022.A0A060YB51"/>
<dbReference type="EMBL" id="FR909281">
    <property type="protein sequence ID" value="CDQ89173.1"/>
    <property type="molecule type" value="Genomic_DNA"/>
</dbReference>
<dbReference type="Proteomes" id="UP000193380">
    <property type="component" value="Unassembled WGS sequence"/>
</dbReference>
<protein>
    <submittedName>
        <fullName evidence="2">Uncharacterized protein</fullName>
    </submittedName>
</protein>
<feature type="compositionally biased region" description="Polar residues" evidence="1">
    <location>
        <begin position="26"/>
        <end position="37"/>
    </location>
</feature>
<organism evidence="2 3">
    <name type="scientific">Oncorhynchus mykiss</name>
    <name type="common">Rainbow trout</name>
    <name type="synonym">Salmo gairdneri</name>
    <dbReference type="NCBI Taxonomy" id="8022"/>
    <lineage>
        <taxon>Eukaryota</taxon>
        <taxon>Metazoa</taxon>
        <taxon>Chordata</taxon>
        <taxon>Craniata</taxon>
        <taxon>Vertebrata</taxon>
        <taxon>Euteleostomi</taxon>
        <taxon>Actinopterygii</taxon>
        <taxon>Neopterygii</taxon>
        <taxon>Teleostei</taxon>
        <taxon>Protacanthopterygii</taxon>
        <taxon>Salmoniformes</taxon>
        <taxon>Salmonidae</taxon>
        <taxon>Salmoninae</taxon>
        <taxon>Oncorhynchus</taxon>
    </lineage>
</organism>
<dbReference type="PaxDb" id="8022-A0A060YB51"/>
<feature type="region of interest" description="Disordered" evidence="1">
    <location>
        <begin position="26"/>
        <end position="65"/>
    </location>
</feature>
<sequence>MLNTFPHLELIKVILIHPSPDYLSASVSSPGILSTASDPELEDSDGGVNGDSPKTPPSRPQRKEKKDYPVRLFIYVIVFAM</sequence>
<evidence type="ECO:0000313" key="3">
    <source>
        <dbReference type="Proteomes" id="UP000193380"/>
    </source>
</evidence>
<dbReference type="AlphaFoldDB" id="A0A060YB51"/>
<proteinExistence type="predicted"/>
<evidence type="ECO:0000313" key="2">
    <source>
        <dbReference type="EMBL" id="CDQ89173.1"/>
    </source>
</evidence>
<evidence type="ECO:0000256" key="1">
    <source>
        <dbReference type="SAM" id="MobiDB-lite"/>
    </source>
</evidence>